<evidence type="ECO:0000256" key="1">
    <source>
        <dbReference type="SAM" id="MobiDB-lite"/>
    </source>
</evidence>
<dbReference type="EMBL" id="BGZL01000003">
    <property type="protein sequence ID" value="GBP99824.1"/>
    <property type="molecule type" value="Genomic_DNA"/>
</dbReference>
<accession>A0A388SXV2</accession>
<gene>
    <name evidence="2" type="ORF">SSP531S_12220</name>
</gene>
<evidence type="ECO:0000313" key="2">
    <source>
        <dbReference type="EMBL" id="GBP99824.1"/>
    </source>
</evidence>
<name>A0A388SXV2_9ACTN</name>
<feature type="compositionally biased region" description="Low complexity" evidence="1">
    <location>
        <begin position="31"/>
        <end position="42"/>
    </location>
</feature>
<protein>
    <submittedName>
        <fullName evidence="2">Uncharacterized protein</fullName>
    </submittedName>
</protein>
<reference evidence="2 3" key="1">
    <citation type="submission" date="2018-07" db="EMBL/GenBank/DDBJ databases">
        <title>Whole Genome Shotgun Sequence of Streptomyces spongiicola strain 531S.</title>
        <authorList>
            <person name="Dohra H."/>
            <person name="Kodani S."/>
        </authorList>
    </citation>
    <scope>NUCLEOTIDE SEQUENCE [LARGE SCALE GENOMIC DNA]</scope>
    <source>
        <strain evidence="2 3">531S</strain>
    </source>
</reference>
<feature type="region of interest" description="Disordered" evidence="1">
    <location>
        <begin position="1"/>
        <end position="64"/>
    </location>
</feature>
<dbReference type="AlphaFoldDB" id="A0A388SXV2"/>
<proteinExistence type="predicted"/>
<comment type="caution">
    <text evidence="2">The sequence shown here is derived from an EMBL/GenBank/DDBJ whole genome shotgun (WGS) entry which is preliminary data.</text>
</comment>
<evidence type="ECO:0000313" key="3">
    <source>
        <dbReference type="Proteomes" id="UP000265354"/>
    </source>
</evidence>
<feature type="compositionally biased region" description="Basic and acidic residues" evidence="1">
    <location>
        <begin position="43"/>
        <end position="53"/>
    </location>
</feature>
<dbReference type="Proteomes" id="UP000265354">
    <property type="component" value="Unassembled WGS sequence"/>
</dbReference>
<sequence>MPSGFPVDNLRDAPPGRRVVNRAPASGPAQPARSGRSPGPARRPGDHRGRDSAPPRTAVRLGDTDGARTCTWTCYADMDLYVGVDVDVDVDSAHT</sequence>
<organism evidence="2 3">
    <name type="scientific">Streptomyces spongiicola</name>
    <dbReference type="NCBI Taxonomy" id="1690221"/>
    <lineage>
        <taxon>Bacteria</taxon>
        <taxon>Bacillati</taxon>
        <taxon>Actinomycetota</taxon>
        <taxon>Actinomycetes</taxon>
        <taxon>Kitasatosporales</taxon>
        <taxon>Streptomycetaceae</taxon>
        <taxon>Streptomyces</taxon>
    </lineage>
</organism>